<comment type="caution">
    <text evidence="3">The sequence shown here is derived from an EMBL/GenBank/DDBJ whole genome shotgun (WGS) entry which is preliminary data.</text>
</comment>
<name>A0ABX3ASS5_ALILO</name>
<accession>A0ABX3ASS5</accession>
<dbReference type="Gene3D" id="3.40.50.2000">
    <property type="entry name" value="Glycogen Phosphorylase B"/>
    <property type="match status" value="2"/>
</dbReference>
<evidence type="ECO:0000313" key="4">
    <source>
        <dbReference type="Proteomes" id="UP000095059"/>
    </source>
</evidence>
<evidence type="ECO:0008006" key="5">
    <source>
        <dbReference type="Google" id="ProtNLM"/>
    </source>
</evidence>
<dbReference type="InterPro" id="IPR028098">
    <property type="entry name" value="Glyco_trans_4-like_N"/>
</dbReference>
<dbReference type="RefSeq" id="WP_017020711.1">
    <property type="nucleotide sequence ID" value="NZ_AJYJ02000135.1"/>
</dbReference>
<dbReference type="EMBL" id="AJYJ02000135">
    <property type="protein sequence ID" value="OEF10070.1"/>
    <property type="molecule type" value="Genomic_DNA"/>
</dbReference>
<dbReference type="Proteomes" id="UP000095059">
    <property type="component" value="Unassembled WGS sequence"/>
</dbReference>
<dbReference type="SUPFAM" id="SSF53756">
    <property type="entry name" value="UDP-Glycosyltransferase/glycogen phosphorylase"/>
    <property type="match status" value="1"/>
</dbReference>
<evidence type="ECO:0000259" key="2">
    <source>
        <dbReference type="Pfam" id="PF13477"/>
    </source>
</evidence>
<dbReference type="PANTHER" id="PTHR12526">
    <property type="entry name" value="GLYCOSYLTRANSFERASE"/>
    <property type="match status" value="1"/>
</dbReference>
<dbReference type="PANTHER" id="PTHR12526:SF638">
    <property type="entry name" value="SPORE COAT PROTEIN SA"/>
    <property type="match status" value="1"/>
</dbReference>
<evidence type="ECO:0000259" key="1">
    <source>
        <dbReference type="Pfam" id="PF00534"/>
    </source>
</evidence>
<evidence type="ECO:0000313" key="3">
    <source>
        <dbReference type="EMBL" id="OEF10070.1"/>
    </source>
</evidence>
<dbReference type="Pfam" id="PF13477">
    <property type="entry name" value="Glyco_trans_4_2"/>
    <property type="match status" value="1"/>
</dbReference>
<reference evidence="3 4" key="1">
    <citation type="journal article" date="2012" name="Science">
        <title>Ecological populations of bacteria act as socially cohesive units of antibiotic production and resistance.</title>
        <authorList>
            <person name="Cordero O.X."/>
            <person name="Wildschutte H."/>
            <person name="Kirkup B."/>
            <person name="Proehl S."/>
            <person name="Ngo L."/>
            <person name="Hussain F."/>
            <person name="Le Roux F."/>
            <person name="Mincer T."/>
            <person name="Polz M.F."/>
        </authorList>
    </citation>
    <scope>NUCLEOTIDE SEQUENCE [LARGE SCALE GENOMIC DNA]</scope>
    <source>
        <strain evidence="3 4">5S-186</strain>
    </source>
</reference>
<dbReference type="InterPro" id="IPR001296">
    <property type="entry name" value="Glyco_trans_1"/>
</dbReference>
<dbReference type="CDD" id="cd03808">
    <property type="entry name" value="GT4_CapM-like"/>
    <property type="match status" value="1"/>
</dbReference>
<dbReference type="Pfam" id="PF00534">
    <property type="entry name" value="Glycos_transf_1"/>
    <property type="match status" value="1"/>
</dbReference>
<sequence length="365" mass="42249">MNKKVVLVTNTSWYAYNFYKELICFYIENNIDVYIVSPEEEYFSDLKNIGAKCTRIYFSRRGFNLFEDFCFVFNLMLFYIKIKPDMVYNFTIKPNVWSGFVCGILKIPYVNTISGLGSSFISGGFIRRITFVLYKLGCNRAVDNIVMNEEDFIEMKRIIGAKKSQLHKIPGTGIDLKYFNYCEPIISRKIKFLFVGRILRDKGVVELIEAFLLLDNPELVLDIVGDFDIGNPTSISQKEFKEKISKDNRIIYHGYQKDIRKFIQNTNFVLLPSYREGLPRVLMESLSVGRPILGSDVAGCRDLIQVETGFIFDCMSPESLADCIIKASCLKKSDYLSLCLSARKYAENELDLKKVMNHYYCYLKE</sequence>
<proteinExistence type="predicted"/>
<organism evidence="3 4">
    <name type="scientific">Aliivibrio logei 5S-186</name>
    <dbReference type="NCBI Taxonomy" id="626086"/>
    <lineage>
        <taxon>Bacteria</taxon>
        <taxon>Pseudomonadati</taxon>
        <taxon>Pseudomonadota</taxon>
        <taxon>Gammaproteobacteria</taxon>
        <taxon>Vibrionales</taxon>
        <taxon>Vibrionaceae</taxon>
        <taxon>Aliivibrio</taxon>
    </lineage>
</organism>
<protein>
    <recommendedName>
        <fullName evidence="5">Glycosyl transferase family 1</fullName>
    </recommendedName>
</protein>
<feature type="domain" description="Glycosyltransferase subfamily 4-like N-terminal" evidence="2">
    <location>
        <begin position="4"/>
        <end position="145"/>
    </location>
</feature>
<feature type="domain" description="Glycosyl transferase family 1" evidence="1">
    <location>
        <begin position="187"/>
        <end position="327"/>
    </location>
</feature>
<keyword evidence="4" id="KW-1185">Reference proteome</keyword>
<gene>
    <name evidence="3" type="ORF">A1Q5_14030</name>
</gene>